<dbReference type="Proteomes" id="UP001648503">
    <property type="component" value="Unassembled WGS sequence"/>
</dbReference>
<proteinExistence type="predicted"/>
<dbReference type="PANTHER" id="PTHR46961">
    <property type="entry name" value="DYNEIN HEAVY CHAIN 1, AXONEMAL-LIKE PROTEIN"/>
    <property type="match status" value="1"/>
</dbReference>
<evidence type="ECO:0000259" key="1">
    <source>
        <dbReference type="Pfam" id="PF18199"/>
    </source>
</evidence>
<organism evidence="2 3">
    <name type="scientific">Batrachochytrium salamandrivorans</name>
    <dbReference type="NCBI Taxonomy" id="1357716"/>
    <lineage>
        <taxon>Eukaryota</taxon>
        <taxon>Fungi</taxon>
        <taxon>Fungi incertae sedis</taxon>
        <taxon>Chytridiomycota</taxon>
        <taxon>Chytridiomycota incertae sedis</taxon>
        <taxon>Chytridiomycetes</taxon>
        <taxon>Rhizophydiales</taxon>
        <taxon>Rhizophydiales incertae sedis</taxon>
        <taxon>Batrachochytrium</taxon>
    </lineage>
</organism>
<sequence>MSTLSDLRLAIDGTIIMASSLQNALDALYDARVPESWVKISWKSSTLGLWYSEFLGRAAQFHSWLYDGRPLVFWLSGFFNPQGFLTAIRQEITRAHNGWALDNVKLAPEVMKQMKEDITAPPSEGVYIHGLFIEGAGWDRKNIRLTESQPKVIFQSMPVVHVSATNSPDEGDPRMYRCPVYQRPRRTDQNYIFDIDLKTQQTPDYWILRGIALLCATS</sequence>
<reference evidence="2 3" key="1">
    <citation type="submission" date="2021-02" db="EMBL/GenBank/DDBJ databases">
        <title>Variation within the Batrachochytrium salamandrivorans European outbreak.</title>
        <authorList>
            <person name="Kelly M."/>
            <person name="Pasmans F."/>
            <person name="Shea T.P."/>
            <person name="Munoz J.F."/>
            <person name="Carranza S."/>
            <person name="Cuomo C.A."/>
            <person name="Martel A."/>
        </authorList>
    </citation>
    <scope>NUCLEOTIDE SEQUENCE [LARGE SCALE GENOMIC DNA]</scope>
    <source>
        <strain evidence="2 3">AMFP18/2</strain>
    </source>
</reference>
<dbReference type="InterPro" id="IPR041228">
    <property type="entry name" value="Dynein_C"/>
</dbReference>
<dbReference type="InterPro" id="IPR026983">
    <property type="entry name" value="DHC"/>
</dbReference>
<evidence type="ECO:0000313" key="2">
    <source>
        <dbReference type="EMBL" id="KAH6590211.1"/>
    </source>
</evidence>
<dbReference type="InterPro" id="IPR043160">
    <property type="entry name" value="Dynein_C_barrel"/>
</dbReference>
<dbReference type="Gene3D" id="3.10.490.20">
    <property type="match status" value="1"/>
</dbReference>
<protein>
    <recommendedName>
        <fullName evidence="1">Dynein heavy chain C-terminal domain-containing protein</fullName>
    </recommendedName>
</protein>
<dbReference type="PANTHER" id="PTHR46961:SF19">
    <property type="entry name" value="DYNEIN HEAVY CHAIN 5, AXONEMAL"/>
    <property type="match status" value="1"/>
</dbReference>
<name>A0ABQ8F485_9FUNG</name>
<comment type="caution">
    <text evidence="2">The sequence shown here is derived from an EMBL/GenBank/DDBJ whole genome shotgun (WGS) entry which is preliminary data.</text>
</comment>
<gene>
    <name evidence="2" type="ORF">BASA50_009473</name>
</gene>
<accession>A0ABQ8F485</accession>
<keyword evidence="3" id="KW-1185">Reference proteome</keyword>
<evidence type="ECO:0000313" key="3">
    <source>
        <dbReference type="Proteomes" id="UP001648503"/>
    </source>
</evidence>
<dbReference type="Gene3D" id="1.20.1270.280">
    <property type="match status" value="1"/>
</dbReference>
<feature type="domain" description="Dynein heavy chain C-terminal" evidence="1">
    <location>
        <begin position="2"/>
        <end position="215"/>
    </location>
</feature>
<dbReference type="EMBL" id="JAFCIX010000435">
    <property type="protein sequence ID" value="KAH6590211.1"/>
    <property type="molecule type" value="Genomic_DNA"/>
</dbReference>
<dbReference type="Pfam" id="PF18199">
    <property type="entry name" value="Dynein_C"/>
    <property type="match status" value="1"/>
</dbReference>